<dbReference type="KEGG" id="ffu:CLAFUR5_02855"/>
<evidence type="ECO:0000313" key="1">
    <source>
        <dbReference type="EMBL" id="UJO13280.1"/>
    </source>
</evidence>
<reference evidence="1" key="2">
    <citation type="journal article" date="2022" name="Microb. Genom.">
        <title>A chromosome-scale genome assembly of the tomato pathogen Cladosporium fulvum reveals a compartmentalized genome architecture and the presence of a dispensable chromosome.</title>
        <authorList>
            <person name="Zaccaron A.Z."/>
            <person name="Chen L.H."/>
            <person name="Samaras A."/>
            <person name="Stergiopoulos I."/>
        </authorList>
    </citation>
    <scope>NUCLEOTIDE SEQUENCE</scope>
    <source>
        <strain evidence="1">Race5_Kim</strain>
    </source>
</reference>
<dbReference type="RefSeq" id="XP_047757646.1">
    <property type="nucleotide sequence ID" value="XM_047902003.1"/>
</dbReference>
<dbReference type="AlphaFoldDB" id="A0A9Q8L994"/>
<dbReference type="Proteomes" id="UP000756132">
    <property type="component" value="Chromosome 2"/>
</dbReference>
<accession>A0A9Q8L994</accession>
<protein>
    <submittedName>
        <fullName evidence="1">Uncharacterized protein</fullName>
    </submittedName>
</protein>
<dbReference type="GeneID" id="71982733"/>
<organism evidence="1 2">
    <name type="scientific">Passalora fulva</name>
    <name type="common">Tomato leaf mold</name>
    <name type="synonym">Cladosporium fulvum</name>
    <dbReference type="NCBI Taxonomy" id="5499"/>
    <lineage>
        <taxon>Eukaryota</taxon>
        <taxon>Fungi</taxon>
        <taxon>Dikarya</taxon>
        <taxon>Ascomycota</taxon>
        <taxon>Pezizomycotina</taxon>
        <taxon>Dothideomycetes</taxon>
        <taxon>Dothideomycetidae</taxon>
        <taxon>Mycosphaerellales</taxon>
        <taxon>Mycosphaerellaceae</taxon>
        <taxon>Fulvia</taxon>
    </lineage>
</organism>
<evidence type="ECO:0000313" key="2">
    <source>
        <dbReference type="Proteomes" id="UP000756132"/>
    </source>
</evidence>
<keyword evidence="2" id="KW-1185">Reference proteome</keyword>
<sequence>MRLLALLPRNTLLSFSAVSNVPVDESMFSLLLTQQQKLAELVLGPVTFNCVPLLSSGYFGDALWSTLHSLAIPEVIGSKDDLHAYWYMLQRCSELE</sequence>
<dbReference type="EMBL" id="CP090164">
    <property type="protein sequence ID" value="UJO13280.1"/>
    <property type="molecule type" value="Genomic_DNA"/>
</dbReference>
<name>A0A9Q8L994_PASFU</name>
<proteinExistence type="predicted"/>
<gene>
    <name evidence="1" type="ORF">CLAFUR5_02855</name>
</gene>
<reference evidence="1" key="1">
    <citation type="submission" date="2021-12" db="EMBL/GenBank/DDBJ databases">
        <authorList>
            <person name="Zaccaron A."/>
            <person name="Stergiopoulos I."/>
        </authorList>
    </citation>
    <scope>NUCLEOTIDE SEQUENCE</scope>
    <source>
        <strain evidence="1">Race5_Kim</strain>
    </source>
</reference>